<dbReference type="RefSeq" id="XP_056544951.1">
    <property type="nucleotide sequence ID" value="XM_056686209.1"/>
</dbReference>
<reference evidence="1" key="1">
    <citation type="submission" date="2022-11" db="EMBL/GenBank/DDBJ databases">
        <authorList>
            <person name="Petersen C."/>
        </authorList>
    </citation>
    <scope>NUCLEOTIDE SEQUENCE</scope>
    <source>
        <strain evidence="1">IBT 26290</strain>
    </source>
</reference>
<sequence length="69" mass="7620">MLTRSLRGVDYVDYVFHLATPSGVDALSADYANPAVQGTKSILHAAMSFPVHRRMRSRGSTRTRRLGTV</sequence>
<accession>A0A9W9LPX8</accession>
<keyword evidence="2" id="KW-1185">Reference proteome</keyword>
<dbReference type="InterPro" id="IPR036291">
    <property type="entry name" value="NAD(P)-bd_dom_sf"/>
</dbReference>
<name>A0A9W9LPX8_9EURO</name>
<protein>
    <submittedName>
        <fullName evidence="1">Uncharacterized protein</fullName>
    </submittedName>
</protein>
<dbReference type="Proteomes" id="UP001149163">
    <property type="component" value="Unassembled WGS sequence"/>
</dbReference>
<comment type="caution">
    <text evidence="1">The sequence shown here is derived from an EMBL/GenBank/DDBJ whole genome shotgun (WGS) entry which is preliminary data.</text>
</comment>
<dbReference type="Gene3D" id="3.40.50.720">
    <property type="entry name" value="NAD(P)-binding Rossmann-like Domain"/>
    <property type="match status" value="1"/>
</dbReference>
<organism evidence="1 2">
    <name type="scientific">Penicillium canariense</name>
    <dbReference type="NCBI Taxonomy" id="189055"/>
    <lineage>
        <taxon>Eukaryota</taxon>
        <taxon>Fungi</taxon>
        <taxon>Dikarya</taxon>
        <taxon>Ascomycota</taxon>
        <taxon>Pezizomycotina</taxon>
        <taxon>Eurotiomycetes</taxon>
        <taxon>Eurotiomycetidae</taxon>
        <taxon>Eurotiales</taxon>
        <taxon>Aspergillaceae</taxon>
        <taxon>Penicillium</taxon>
    </lineage>
</organism>
<evidence type="ECO:0000313" key="2">
    <source>
        <dbReference type="Proteomes" id="UP001149163"/>
    </source>
</evidence>
<gene>
    <name evidence="1" type="ORF">N7482_004084</name>
</gene>
<evidence type="ECO:0000313" key="1">
    <source>
        <dbReference type="EMBL" id="KAJ5168490.1"/>
    </source>
</evidence>
<dbReference type="EMBL" id="JAPQKN010000002">
    <property type="protein sequence ID" value="KAJ5168490.1"/>
    <property type="molecule type" value="Genomic_DNA"/>
</dbReference>
<dbReference type="AlphaFoldDB" id="A0A9W9LPX8"/>
<reference evidence="1" key="2">
    <citation type="journal article" date="2023" name="IMA Fungus">
        <title>Comparative genomic study of the Penicillium genus elucidates a diverse pangenome and 15 lateral gene transfer events.</title>
        <authorList>
            <person name="Petersen C."/>
            <person name="Sorensen T."/>
            <person name="Nielsen M.R."/>
            <person name="Sondergaard T.E."/>
            <person name="Sorensen J.L."/>
            <person name="Fitzpatrick D.A."/>
            <person name="Frisvad J.C."/>
            <person name="Nielsen K.L."/>
        </authorList>
    </citation>
    <scope>NUCLEOTIDE SEQUENCE</scope>
    <source>
        <strain evidence="1">IBT 26290</strain>
    </source>
</reference>
<dbReference type="SUPFAM" id="SSF51735">
    <property type="entry name" value="NAD(P)-binding Rossmann-fold domains"/>
    <property type="match status" value="1"/>
</dbReference>
<dbReference type="GeneID" id="81425385"/>
<proteinExistence type="predicted"/>